<evidence type="ECO:0000313" key="6">
    <source>
        <dbReference type="Proteomes" id="UP000799423"/>
    </source>
</evidence>
<evidence type="ECO:0000313" key="5">
    <source>
        <dbReference type="EMBL" id="KAF2856009.1"/>
    </source>
</evidence>
<feature type="region of interest" description="Disordered" evidence="4">
    <location>
        <begin position="441"/>
        <end position="511"/>
    </location>
</feature>
<evidence type="ECO:0008006" key="7">
    <source>
        <dbReference type="Google" id="ProtNLM"/>
    </source>
</evidence>
<dbReference type="OrthoDB" id="74545at2759"/>
<dbReference type="InterPro" id="IPR000164">
    <property type="entry name" value="Histone_H3/CENP-A"/>
</dbReference>
<feature type="compositionally biased region" description="Acidic residues" evidence="4">
    <location>
        <begin position="486"/>
        <end position="503"/>
    </location>
</feature>
<evidence type="ECO:0000256" key="3">
    <source>
        <dbReference type="ARBA" id="ARBA00023269"/>
    </source>
</evidence>
<proteinExistence type="predicted"/>
<dbReference type="CDD" id="cd01709">
    <property type="entry name" value="RT_like_1"/>
    <property type="match status" value="1"/>
</dbReference>
<feature type="compositionally biased region" description="Low complexity" evidence="4">
    <location>
        <begin position="441"/>
        <end position="451"/>
    </location>
</feature>
<dbReference type="Proteomes" id="UP000799423">
    <property type="component" value="Unassembled WGS sequence"/>
</dbReference>
<dbReference type="GO" id="GO:0030527">
    <property type="term" value="F:structural constituent of chromatin"/>
    <property type="evidence" value="ECO:0007669"/>
    <property type="project" value="InterPro"/>
</dbReference>
<dbReference type="AlphaFoldDB" id="A0A6A7BNN1"/>
<gene>
    <name evidence="5" type="ORF">T440DRAFT_383714</name>
</gene>
<name>A0A6A7BNN1_9PLEO</name>
<dbReference type="PANTHER" id="PTHR37015">
    <property type="entry name" value="REVERSE TRANSCRIPTASE DOMAIN-CONTAINING PROTEIN"/>
    <property type="match status" value="1"/>
</dbReference>
<dbReference type="GO" id="GO:0000786">
    <property type="term" value="C:nucleosome"/>
    <property type="evidence" value="ECO:0007669"/>
    <property type="project" value="UniProtKB-KW"/>
</dbReference>
<comment type="subcellular location">
    <subcellularLocation>
        <location evidence="1">Chromosome</location>
    </subcellularLocation>
</comment>
<reference evidence="5" key="1">
    <citation type="submission" date="2020-01" db="EMBL/GenBank/DDBJ databases">
        <authorList>
            <consortium name="DOE Joint Genome Institute"/>
            <person name="Haridas S."/>
            <person name="Albert R."/>
            <person name="Binder M."/>
            <person name="Bloem J."/>
            <person name="Labutti K."/>
            <person name="Salamov A."/>
            <person name="Andreopoulos B."/>
            <person name="Baker S.E."/>
            <person name="Barry K."/>
            <person name="Bills G."/>
            <person name="Bluhm B.H."/>
            <person name="Cannon C."/>
            <person name="Castanera R."/>
            <person name="Culley D.E."/>
            <person name="Daum C."/>
            <person name="Ezra D."/>
            <person name="Gonzalez J.B."/>
            <person name="Henrissat B."/>
            <person name="Kuo A."/>
            <person name="Liang C."/>
            <person name="Lipzen A."/>
            <person name="Lutzoni F."/>
            <person name="Magnuson J."/>
            <person name="Mondo S."/>
            <person name="Nolan M."/>
            <person name="Ohm R."/>
            <person name="Pangilinan J."/>
            <person name="Park H.-J."/>
            <person name="Ramirez L."/>
            <person name="Alfaro M."/>
            <person name="Sun H."/>
            <person name="Tritt A."/>
            <person name="Yoshinaga Y."/>
            <person name="Zwiers L.-H."/>
            <person name="Turgeon B.G."/>
            <person name="Goodwin S.B."/>
            <person name="Spatafora J.W."/>
            <person name="Crous P.W."/>
            <person name="Grigoriev I.V."/>
        </authorList>
    </citation>
    <scope>NUCLEOTIDE SEQUENCE</scope>
    <source>
        <strain evidence="5">IPT5</strain>
    </source>
</reference>
<keyword evidence="2" id="KW-0158">Chromosome</keyword>
<keyword evidence="3" id="KW-0238">DNA-binding</keyword>
<dbReference type="PRINTS" id="PR00622">
    <property type="entry name" value="HISTONEH3"/>
</dbReference>
<sequence>MVASSGSVFSETLQTITTAKLEELAKQRLAFEDEYTSLLTAANAEKDTLKRVNLLLSGAKSCLGVKTDKSRDNADRSGRVVIGGTRNERLETDLQNLDRFLEQARFDPSVSAKVLDDWEKTLLQYLSVQSSKFTYADLYGKLVTEWLSSEKSTKTGDGDVEMLESYEEMPGAKRLALRAEWEKVVFEAATVDVPAFKNYLVKLFVTGNNDGAAAIRDLRKKVEEFESSLNTPSQFTLHTLRSTISGLENSDLLSNEKREALKDFLSNDVILAEIADILNVRMVALDRWTWGEYVTLEQRRKLNGDFSIHFDPDLLQAIFLHYIGNKWSVFFKSSFLAIHDHNAWKSSHTDVPKIDRLRREYYLGEDGAETRNNLENRRVRTHRNRYFAHQLLDDEDQLIEMQEGEEEAEYGEFVVKPQKRARLDNMPPPPPAMRMQMMQMQAQQAHQAQQAVMVGGRTKQTARKSTGGKAPRMQMASKAARRSAPDDQDDDGDDDDDDDESEVDQQVKRPMQAKQDLLHLVATEIIINKRLHGELTCLRTVFESWNSLLPHDTILAVLEFFGVSEKWQKFFVKFLQAPLKFADDQSDPRLRRRGAPGSHSLSDMLGEVVLFTLDYKINQTTEGGLMHRLYDDLWFWNKDYEKCTKAWASIQEFREIAGVELDDKKTGSVRIAEDSQVEIDDRLPEGQIRWGFLYLDQNGRFEIDQKMVDGHVEELRKQLEGKSKSVIDYIQAWNSYAATFFSSNFGKASNCFGREHVDKMLATHRHIQESIFPGGSVVQQIKKMIQDRFSITSVPEGFLFFPVELGGLDLKSPFVGLLQIRESVKQNPYDLLDEFEEKERDDYGAARKIFDKGDLGNLRYHMDDPHWKPEDSDVFFSFEEFVKYREEFHAYGDANLRQTYLRLLKRPTEEPIAPSVQVQQALTQLQGQSNLRGITSQWHSMDAYWKWVAEMHGPEMTEKFGGLNVVDFGLLPIGMVSMFRQRRTKWQG</sequence>
<protein>
    <recommendedName>
        <fullName evidence="7">Reverse transcriptase domain-containing protein</fullName>
    </recommendedName>
</protein>
<keyword evidence="3" id="KW-0544">Nucleosome core</keyword>
<evidence type="ECO:0000256" key="1">
    <source>
        <dbReference type="ARBA" id="ARBA00004286"/>
    </source>
</evidence>
<evidence type="ECO:0000256" key="2">
    <source>
        <dbReference type="ARBA" id="ARBA00022454"/>
    </source>
</evidence>
<dbReference type="PANTHER" id="PTHR37015:SF2">
    <property type="entry name" value="REVERSE TRANSCRIPTASE DOMAIN-CONTAINING PROTEIN"/>
    <property type="match status" value="1"/>
</dbReference>
<dbReference type="EMBL" id="MU006289">
    <property type="protein sequence ID" value="KAF2856009.1"/>
    <property type="molecule type" value="Genomic_DNA"/>
</dbReference>
<dbReference type="GO" id="GO:0003677">
    <property type="term" value="F:DNA binding"/>
    <property type="evidence" value="ECO:0007669"/>
    <property type="project" value="InterPro"/>
</dbReference>
<accession>A0A6A7BNN1</accession>
<organism evidence="5 6">
    <name type="scientific">Plenodomus tracheiphilus IPT5</name>
    <dbReference type="NCBI Taxonomy" id="1408161"/>
    <lineage>
        <taxon>Eukaryota</taxon>
        <taxon>Fungi</taxon>
        <taxon>Dikarya</taxon>
        <taxon>Ascomycota</taxon>
        <taxon>Pezizomycotina</taxon>
        <taxon>Dothideomycetes</taxon>
        <taxon>Pleosporomycetidae</taxon>
        <taxon>Pleosporales</taxon>
        <taxon>Pleosporineae</taxon>
        <taxon>Leptosphaeriaceae</taxon>
        <taxon>Plenodomus</taxon>
    </lineage>
</organism>
<evidence type="ECO:0000256" key="4">
    <source>
        <dbReference type="SAM" id="MobiDB-lite"/>
    </source>
</evidence>
<keyword evidence="6" id="KW-1185">Reference proteome</keyword>